<dbReference type="InterPro" id="IPR027417">
    <property type="entry name" value="P-loop_NTPase"/>
</dbReference>
<dbReference type="Proteomes" id="UP000270471">
    <property type="component" value="Unassembled WGS sequence"/>
</dbReference>
<sequence>MNVPPSRSAAGEEAARRPACRTAASRPLGRDGEIERILQCVTRRPGGPQALLLLGEEGIGRTTLLRHARELAADDGTLVLSAQGWAADQRHARACLQQLLAPVLDELPGLPAAHGEVLSAALNPALHDTAPDDAQVQAAVLALLGRLASSRPVLLCVDDVHACDRAFLDALCAGIRLLAGRPVRVLLTACGEAAPPGLPPAMESLQLGPLSAPAAAALLDRQPAAPAGRRRLEILEEAEGNPLALVELSRRVPMAARPAGVGGAPALRPSTAHAFAARLDALPLETGRALLYAAAAGPGESVATLMAALDTDDLAVWAPAEAAGLVTLVEDRLDFRHPLARSAAFSRRPAGERQQAHRDLAETVTRPENRARHLAAATLRASESVATALEDSAWRHGDVLGTARALEQAARLSPGRRERARRLAAALGAAQAVGDPGWVRDLYGRFVQDSGEPELVCAAAGALASILSLESSQRAAFDLLVDASEQFPAVGRPVALAVTAMAAAIAAQSGLPEHRTTLTTLHARARAREPAPTGEADEAWETAPAGEAAEACGTDPARESDPAWGTGPAGEADRARGTGPARESGPARGTGPAREVDRARESGPARGTGCAWETDPARKSDPSAGEAASARESGSAWEETDPGQETDRVRGTGPAGETGPAWGTGPARESGPARGTDPARKSDPSAGEAASARESGSAWEETDPGQETDRVRGTGPAGEIGPAWGTDPARGETDPGQETDRVRGTGPAGETGPAWGTGPARESDPARGTASAWESGSAEEADRARGTGPAREGGPVRRTDPARETDPVRETGPAWGTSPAGDADRVRGAGPAWESDPAWGTGPAWGTDPAWEPDRARETDPVWETDPARKTGPAWGTDHPRRTGPRESASVWEGEAGPAWDADRARGTGPAGDPARGTDPAWGTDPVGEADRARETDPVWETDPAGGTGPAREADHVRGTGLVMESDPVGEARPARESDPAGETGPARESGPARRTGPAGETEPAWGTDPAQETGPAWECGPVRETDRGVRWGAAGVGLLGCLDGAGTQQALDVLVSAVARAQSASPRRPYGPACRTAVLSAAYLADEADVYLGQFRERDTQLRTSRAFGVRGWTVLALVDTFLSIGWFTEAETLIQEATAEATVLRLPRLQADLQAQALALQALRGTVPPEPWLTPAVWRGVCLDENRATHARLLRARGLASIGLGDWDGGWRHLRELFTADGSPLHPVLSPRSIAELAVTAQRVGRSDEVMPVLTRVRAAQGDRPSTRMTLLLHHATALVDPDEDAEQHFHLALVNHEANRWPWERAHARLGYGIWLRRCRRTREARQQLTTVLETAERLGAGALAASAARELRASGAAPTPDTSGLLEQLTAQQRQIVQLAARGLSNREIGEQLFLSPRTVGSHLYNVYPKLGISRRQQLRDLLQDR</sequence>
<dbReference type="PROSITE" id="PS50043">
    <property type="entry name" value="HTH_LUXR_2"/>
    <property type="match status" value="1"/>
</dbReference>
<dbReference type="OrthoDB" id="7053960at2"/>
<dbReference type="EMBL" id="PENI01000012">
    <property type="protein sequence ID" value="RMB84137.1"/>
    <property type="molecule type" value="Genomic_DNA"/>
</dbReference>
<proteinExistence type="predicted"/>
<dbReference type="InterPro" id="IPR016032">
    <property type="entry name" value="Sig_transdc_resp-reg_C-effctor"/>
</dbReference>
<accession>A0A3M0I4I9</accession>
<feature type="compositionally biased region" description="Basic and acidic residues" evidence="1">
    <location>
        <begin position="594"/>
        <end position="603"/>
    </location>
</feature>
<evidence type="ECO:0000259" key="2">
    <source>
        <dbReference type="PROSITE" id="PS50043"/>
    </source>
</evidence>
<dbReference type="PANTHER" id="PTHR39414">
    <property type="entry name" value="SERINE/ARGININE REPETITIVE MATRIX PROTEIN 5-RELATED"/>
    <property type="match status" value="1"/>
</dbReference>
<evidence type="ECO:0000256" key="1">
    <source>
        <dbReference type="SAM" id="MobiDB-lite"/>
    </source>
</evidence>
<feature type="compositionally biased region" description="Low complexity" evidence="1">
    <location>
        <begin position="623"/>
        <end position="637"/>
    </location>
</feature>
<evidence type="ECO:0000313" key="3">
    <source>
        <dbReference type="EMBL" id="RMB84137.1"/>
    </source>
</evidence>
<feature type="region of interest" description="Disordered" evidence="1">
    <location>
        <begin position="1"/>
        <end position="26"/>
    </location>
</feature>
<dbReference type="InterPro" id="IPR041664">
    <property type="entry name" value="AAA_16"/>
</dbReference>
<dbReference type="Pfam" id="PF13191">
    <property type="entry name" value="AAA_16"/>
    <property type="match status" value="1"/>
</dbReference>
<feature type="compositionally biased region" description="Low complexity" evidence="1">
    <location>
        <begin position="1"/>
        <end position="12"/>
    </location>
</feature>
<keyword evidence="4" id="KW-1185">Reference proteome</keyword>
<gene>
    <name evidence="3" type="ORF">CTZ28_19655</name>
</gene>
<dbReference type="SMART" id="SM00421">
    <property type="entry name" value="HTH_LUXR"/>
    <property type="match status" value="1"/>
</dbReference>
<feature type="region of interest" description="Disordered" evidence="1">
    <location>
        <begin position="525"/>
        <end position="1024"/>
    </location>
</feature>
<dbReference type="SUPFAM" id="SSF52540">
    <property type="entry name" value="P-loop containing nucleoside triphosphate hydrolases"/>
    <property type="match status" value="1"/>
</dbReference>
<dbReference type="SUPFAM" id="SSF46894">
    <property type="entry name" value="C-terminal effector domain of the bipartite response regulators"/>
    <property type="match status" value="1"/>
</dbReference>
<name>A0A3M0I4I9_9ACTN</name>
<dbReference type="CDD" id="cd06170">
    <property type="entry name" value="LuxR_C_like"/>
    <property type="match status" value="1"/>
</dbReference>
<dbReference type="Gene3D" id="3.40.50.300">
    <property type="entry name" value="P-loop containing nucleotide triphosphate hydrolases"/>
    <property type="match status" value="1"/>
</dbReference>
<dbReference type="PRINTS" id="PR00038">
    <property type="entry name" value="HTHLUXR"/>
</dbReference>
<evidence type="ECO:0000313" key="4">
    <source>
        <dbReference type="Proteomes" id="UP000270471"/>
    </source>
</evidence>
<dbReference type="Pfam" id="PF00196">
    <property type="entry name" value="GerE"/>
    <property type="match status" value="1"/>
</dbReference>
<comment type="caution">
    <text evidence="3">The sequence shown here is derived from an EMBL/GenBank/DDBJ whole genome shotgun (WGS) entry which is preliminary data.</text>
</comment>
<dbReference type="PANTHER" id="PTHR39414:SF2">
    <property type="entry name" value="FLOCCULATION PROTEIN FLO11-LIKE"/>
    <property type="match status" value="1"/>
</dbReference>
<feature type="compositionally biased region" description="Low complexity" evidence="1">
    <location>
        <begin position="685"/>
        <end position="699"/>
    </location>
</feature>
<dbReference type="GO" id="GO:0003677">
    <property type="term" value="F:DNA binding"/>
    <property type="evidence" value="ECO:0007669"/>
    <property type="project" value="InterPro"/>
</dbReference>
<dbReference type="GO" id="GO:0006355">
    <property type="term" value="P:regulation of DNA-templated transcription"/>
    <property type="evidence" value="ECO:0007669"/>
    <property type="project" value="InterPro"/>
</dbReference>
<organism evidence="3 4">
    <name type="scientific">Streptomyces shenzhenensis</name>
    <dbReference type="NCBI Taxonomy" id="943815"/>
    <lineage>
        <taxon>Bacteria</taxon>
        <taxon>Bacillati</taxon>
        <taxon>Actinomycetota</taxon>
        <taxon>Actinomycetes</taxon>
        <taxon>Kitasatosporales</taxon>
        <taxon>Streptomycetaceae</taxon>
        <taxon>Streptomyces</taxon>
    </lineage>
</organism>
<reference evidence="3 4" key="1">
    <citation type="submission" date="2017-11" db="EMBL/GenBank/DDBJ databases">
        <title>Draft genome of actinobacteria isolated from guarana (Paullinia cupana (Mart.) Ducke.</title>
        <authorList>
            <person name="Siqueira K.A."/>
            <person name="Liotti R.G."/>
            <person name="Mendes T.A.O."/>
            <person name="Soares M.A."/>
        </authorList>
    </citation>
    <scope>NUCLEOTIDE SEQUENCE [LARGE SCALE GENOMIC DNA]</scope>
    <source>
        <strain evidence="3 4">193</strain>
    </source>
</reference>
<protein>
    <recommendedName>
        <fullName evidence="2">HTH luxR-type domain-containing protein</fullName>
    </recommendedName>
</protein>
<dbReference type="InterPro" id="IPR000792">
    <property type="entry name" value="Tscrpt_reg_LuxR_C"/>
</dbReference>
<feature type="domain" description="HTH luxR-type" evidence="2">
    <location>
        <begin position="1366"/>
        <end position="1430"/>
    </location>
</feature>
<feature type="compositionally biased region" description="Basic and acidic residues" evidence="1">
    <location>
        <begin position="729"/>
        <end position="743"/>
    </location>
</feature>
<dbReference type="PROSITE" id="PS00622">
    <property type="entry name" value="HTH_LUXR_1"/>
    <property type="match status" value="1"/>
</dbReference>
<dbReference type="RefSeq" id="WP_121890977.1">
    <property type="nucleotide sequence ID" value="NZ_PENI01000012.1"/>
</dbReference>
<feature type="compositionally biased region" description="Basic and acidic residues" evidence="1">
    <location>
        <begin position="794"/>
        <end position="809"/>
    </location>
</feature>
<dbReference type="Gene3D" id="1.10.10.10">
    <property type="entry name" value="Winged helix-like DNA-binding domain superfamily/Winged helix DNA-binding domain"/>
    <property type="match status" value="1"/>
</dbReference>
<dbReference type="InterPro" id="IPR036388">
    <property type="entry name" value="WH-like_DNA-bd_sf"/>
</dbReference>